<dbReference type="InterPro" id="IPR003615">
    <property type="entry name" value="HNH_nuc"/>
</dbReference>
<reference evidence="2" key="1">
    <citation type="journal article" date="2015" name="Nature">
        <title>Complex archaea that bridge the gap between prokaryotes and eukaryotes.</title>
        <authorList>
            <person name="Spang A."/>
            <person name="Saw J.H."/>
            <person name="Jorgensen S.L."/>
            <person name="Zaremba-Niedzwiedzka K."/>
            <person name="Martijn J."/>
            <person name="Lind A.E."/>
            <person name="van Eijk R."/>
            <person name="Schleper C."/>
            <person name="Guy L."/>
            <person name="Ettema T.J."/>
        </authorList>
    </citation>
    <scope>NUCLEOTIDE SEQUENCE</scope>
</reference>
<dbReference type="PANTHER" id="PTHR33877:SF2">
    <property type="entry name" value="OS07G0170200 PROTEIN"/>
    <property type="match status" value="1"/>
</dbReference>
<dbReference type="GO" id="GO:0008270">
    <property type="term" value="F:zinc ion binding"/>
    <property type="evidence" value="ECO:0007669"/>
    <property type="project" value="InterPro"/>
</dbReference>
<feature type="domain" description="HNH nuclease" evidence="1">
    <location>
        <begin position="56"/>
        <end position="106"/>
    </location>
</feature>
<evidence type="ECO:0000313" key="2">
    <source>
        <dbReference type="EMBL" id="KKN83795.1"/>
    </source>
</evidence>
<sequence>MVAKTRRYCPRGHIFDYDPFNPCCALAQAPGQPTPPKNRMWAQRGRKRPWPKRRALVRDFIRLRDSGRCRYCGGTGGEIDHVMPRSNKGSESAFENLVWSCHRCNARKGREVGFTMNHERLYWHGRLVAPGHLFGEPLLQEIEAQRRTRQAAQGLNHITEFKERQEP</sequence>
<gene>
    <name evidence="2" type="ORF">LCGC14_0294480</name>
</gene>
<dbReference type="EMBL" id="LAZR01000179">
    <property type="protein sequence ID" value="KKN83795.1"/>
    <property type="molecule type" value="Genomic_DNA"/>
</dbReference>
<dbReference type="Gene3D" id="1.10.30.50">
    <property type="match status" value="1"/>
</dbReference>
<dbReference type="GO" id="GO:0003676">
    <property type="term" value="F:nucleic acid binding"/>
    <property type="evidence" value="ECO:0007669"/>
    <property type="project" value="InterPro"/>
</dbReference>
<dbReference type="AlphaFoldDB" id="A0A0F9TS07"/>
<organism evidence="2">
    <name type="scientific">marine sediment metagenome</name>
    <dbReference type="NCBI Taxonomy" id="412755"/>
    <lineage>
        <taxon>unclassified sequences</taxon>
        <taxon>metagenomes</taxon>
        <taxon>ecological metagenomes</taxon>
    </lineage>
</organism>
<proteinExistence type="predicted"/>
<dbReference type="SMART" id="SM00507">
    <property type="entry name" value="HNHc"/>
    <property type="match status" value="1"/>
</dbReference>
<evidence type="ECO:0000259" key="1">
    <source>
        <dbReference type="SMART" id="SM00507"/>
    </source>
</evidence>
<name>A0A0F9TS07_9ZZZZ</name>
<dbReference type="Pfam" id="PF01844">
    <property type="entry name" value="HNH"/>
    <property type="match status" value="1"/>
</dbReference>
<comment type="caution">
    <text evidence="2">The sequence shown here is derived from an EMBL/GenBank/DDBJ whole genome shotgun (WGS) entry which is preliminary data.</text>
</comment>
<dbReference type="PANTHER" id="PTHR33877">
    <property type="entry name" value="SLL1193 PROTEIN"/>
    <property type="match status" value="1"/>
</dbReference>
<protein>
    <recommendedName>
        <fullName evidence="1">HNH nuclease domain-containing protein</fullName>
    </recommendedName>
</protein>
<dbReference type="InterPro" id="IPR002711">
    <property type="entry name" value="HNH"/>
</dbReference>
<accession>A0A0F9TS07</accession>
<dbReference type="InterPro" id="IPR052892">
    <property type="entry name" value="NA-targeting_endonuclease"/>
</dbReference>
<dbReference type="GO" id="GO:0004519">
    <property type="term" value="F:endonuclease activity"/>
    <property type="evidence" value="ECO:0007669"/>
    <property type="project" value="InterPro"/>
</dbReference>
<dbReference type="CDD" id="cd00085">
    <property type="entry name" value="HNHc"/>
    <property type="match status" value="1"/>
</dbReference>